<dbReference type="OrthoDB" id="6194207at2"/>
<feature type="domain" description="VTT" evidence="7">
    <location>
        <begin position="64"/>
        <end position="183"/>
    </location>
</feature>
<feature type="transmembrane region" description="Helical" evidence="6">
    <location>
        <begin position="54"/>
        <end position="75"/>
    </location>
</feature>
<feature type="transmembrane region" description="Helical" evidence="6">
    <location>
        <begin position="131"/>
        <end position="152"/>
    </location>
</feature>
<keyword evidence="2 6" id="KW-1003">Cell membrane</keyword>
<sequence>MIKHFKQYKTATGLLAWAGIMPLVGSSVISYWTLTHEAFFMHLSALQIALMWAVTWLLMCASLLPTTFVALFYGYVFGLEKALPLVCSAYLLAAWASYGLIRLFDHEQISQTLQANPRTARAMQKLQRNSWGIIIAARISPLLPFSVMNVIFTTLQINTLRFLAGSFVGMLPRTLLAIYVGAQATHLAEALQNPHSSETWIRFTPLLLLGISTIVLSLYARKILK</sequence>
<dbReference type="EMBL" id="FOLE01000002">
    <property type="protein sequence ID" value="SFC02931.1"/>
    <property type="molecule type" value="Genomic_DNA"/>
</dbReference>
<evidence type="ECO:0000256" key="6">
    <source>
        <dbReference type="RuleBase" id="RU366058"/>
    </source>
</evidence>
<dbReference type="RefSeq" id="WP_091508830.1">
    <property type="nucleotide sequence ID" value="NZ_FOLE01000002.1"/>
</dbReference>
<dbReference type="GO" id="GO:0005886">
    <property type="term" value="C:plasma membrane"/>
    <property type="evidence" value="ECO:0007669"/>
    <property type="project" value="UniProtKB-SubCell"/>
</dbReference>
<reference evidence="8 9" key="1">
    <citation type="submission" date="2016-10" db="EMBL/GenBank/DDBJ databases">
        <authorList>
            <person name="de Groot N.N."/>
        </authorList>
    </citation>
    <scope>NUCLEOTIDE SEQUENCE [LARGE SCALE GENOMIC DNA]</scope>
    <source>
        <strain evidence="8 9">DSM 6793</strain>
    </source>
</reference>
<keyword evidence="3 6" id="KW-0812">Transmembrane</keyword>
<evidence type="ECO:0000256" key="5">
    <source>
        <dbReference type="ARBA" id="ARBA00023136"/>
    </source>
</evidence>
<protein>
    <recommendedName>
        <fullName evidence="6">TVP38/TMEM64 family membrane protein</fullName>
    </recommendedName>
</protein>
<comment type="similarity">
    <text evidence="6">Belongs to the TVP38/TMEM64 family.</text>
</comment>
<organism evidence="8 9">
    <name type="scientific">Flexibacter flexilis DSM 6793</name>
    <dbReference type="NCBI Taxonomy" id="927664"/>
    <lineage>
        <taxon>Bacteria</taxon>
        <taxon>Pseudomonadati</taxon>
        <taxon>Bacteroidota</taxon>
        <taxon>Cytophagia</taxon>
        <taxon>Cytophagales</taxon>
        <taxon>Flexibacteraceae</taxon>
        <taxon>Flexibacter</taxon>
    </lineage>
</organism>
<evidence type="ECO:0000313" key="9">
    <source>
        <dbReference type="Proteomes" id="UP000199514"/>
    </source>
</evidence>
<comment type="subcellular location">
    <subcellularLocation>
        <location evidence="1 6">Cell membrane</location>
        <topology evidence="1 6">Multi-pass membrane protein</topology>
    </subcellularLocation>
</comment>
<proteinExistence type="inferred from homology"/>
<dbReference type="Pfam" id="PF09335">
    <property type="entry name" value="VTT_dom"/>
    <property type="match status" value="1"/>
</dbReference>
<dbReference type="PANTHER" id="PTHR12677:SF59">
    <property type="entry name" value="GOLGI APPARATUS MEMBRANE PROTEIN TVP38-RELATED"/>
    <property type="match status" value="1"/>
</dbReference>
<feature type="transmembrane region" description="Helical" evidence="6">
    <location>
        <begin position="200"/>
        <end position="220"/>
    </location>
</feature>
<dbReference type="PANTHER" id="PTHR12677">
    <property type="entry name" value="GOLGI APPARATUS MEMBRANE PROTEIN TVP38-RELATED"/>
    <property type="match status" value="1"/>
</dbReference>
<evidence type="ECO:0000256" key="4">
    <source>
        <dbReference type="ARBA" id="ARBA00022989"/>
    </source>
</evidence>
<evidence type="ECO:0000259" key="7">
    <source>
        <dbReference type="Pfam" id="PF09335"/>
    </source>
</evidence>
<dbReference type="AlphaFoldDB" id="A0A1I1FUF6"/>
<feature type="transmembrane region" description="Helical" evidence="6">
    <location>
        <begin position="82"/>
        <end position="101"/>
    </location>
</feature>
<accession>A0A1I1FUF6</accession>
<keyword evidence="5 6" id="KW-0472">Membrane</keyword>
<evidence type="ECO:0000313" key="8">
    <source>
        <dbReference type="EMBL" id="SFC02931.1"/>
    </source>
</evidence>
<dbReference type="InterPro" id="IPR015414">
    <property type="entry name" value="TMEM64"/>
</dbReference>
<feature type="transmembrane region" description="Helical" evidence="6">
    <location>
        <begin position="159"/>
        <end position="180"/>
    </location>
</feature>
<gene>
    <name evidence="8" type="ORF">SAMN05421780_102326</name>
</gene>
<dbReference type="Proteomes" id="UP000199514">
    <property type="component" value="Unassembled WGS sequence"/>
</dbReference>
<evidence type="ECO:0000256" key="3">
    <source>
        <dbReference type="ARBA" id="ARBA00022692"/>
    </source>
</evidence>
<evidence type="ECO:0000256" key="1">
    <source>
        <dbReference type="ARBA" id="ARBA00004651"/>
    </source>
</evidence>
<evidence type="ECO:0000256" key="2">
    <source>
        <dbReference type="ARBA" id="ARBA00022475"/>
    </source>
</evidence>
<name>A0A1I1FUF6_9BACT</name>
<dbReference type="InterPro" id="IPR032816">
    <property type="entry name" value="VTT_dom"/>
</dbReference>
<feature type="transmembrane region" description="Helical" evidence="6">
    <location>
        <begin position="12"/>
        <end position="34"/>
    </location>
</feature>
<dbReference type="STRING" id="927664.SAMN05421780_102326"/>
<keyword evidence="9" id="KW-1185">Reference proteome</keyword>
<keyword evidence="4 6" id="KW-1133">Transmembrane helix</keyword>